<protein>
    <recommendedName>
        <fullName evidence="1">Metallo-beta-lactamase domain-containing protein</fullName>
    </recommendedName>
</protein>
<dbReference type="InterPro" id="IPR001279">
    <property type="entry name" value="Metallo-B-lactamas"/>
</dbReference>
<accession>A0A6B0VM44</accession>
<feature type="domain" description="Metallo-beta-lactamase" evidence="1">
    <location>
        <begin position="44"/>
        <end position="239"/>
    </location>
</feature>
<reference evidence="2 3" key="1">
    <citation type="submission" date="2020-01" db="EMBL/GenBank/DDBJ databases">
        <title>Natronorubrum sp. JWXQ-INN 674 isolated from Inner Mongolia Autonomous Region of China.</title>
        <authorList>
            <person name="Xue Q."/>
        </authorList>
    </citation>
    <scope>NUCLEOTIDE SEQUENCE [LARGE SCALE GENOMIC DNA]</scope>
    <source>
        <strain evidence="2 3">JWXQ-INN-674</strain>
    </source>
</reference>
<dbReference type="Proteomes" id="UP000434101">
    <property type="component" value="Unassembled WGS sequence"/>
</dbReference>
<dbReference type="PANTHER" id="PTHR42663">
    <property type="entry name" value="HYDROLASE C777.06C-RELATED-RELATED"/>
    <property type="match status" value="1"/>
</dbReference>
<sequence>MDITLLGTGEAVGVPAPLCGCRYCEESTKRRRPGLLIETEHATVVLDVSPDINEQLSATDTTDVDAFFITHHHYDHMGGMNELHHAAMGFDEHVGIEGGYLDPETFAESEKPNDPDFTVYFTETGLDFFEDSFAHLMDALTLRTMEHGEPIEIGDLRIVPFPVQHARPPFDTLGFAVYHDGVKAVYAPDMWDFMDDTEYENADLLFVEGAALFRAFGHGDEADLRAALADAAAERTILVNLSEHLQRMTTDELRRAAERDGYELGSDFTEFHL</sequence>
<dbReference type="Gene3D" id="3.60.15.10">
    <property type="entry name" value="Ribonuclease Z/Hydroxyacylglutathione hydrolase-like"/>
    <property type="match status" value="1"/>
</dbReference>
<dbReference type="EMBL" id="WUYX01000038">
    <property type="protein sequence ID" value="MXV62911.1"/>
    <property type="molecule type" value="Genomic_DNA"/>
</dbReference>
<dbReference type="OrthoDB" id="53037at2157"/>
<keyword evidence="3" id="KW-1185">Reference proteome</keyword>
<comment type="caution">
    <text evidence="2">The sequence shown here is derived from an EMBL/GenBank/DDBJ whole genome shotgun (WGS) entry which is preliminary data.</text>
</comment>
<gene>
    <name evidence="2" type="ORF">GS429_12705</name>
</gene>
<dbReference type="AlphaFoldDB" id="A0A6B0VM44"/>
<dbReference type="Pfam" id="PF12706">
    <property type="entry name" value="Lactamase_B_2"/>
    <property type="match status" value="1"/>
</dbReference>
<dbReference type="InterPro" id="IPR036866">
    <property type="entry name" value="RibonucZ/Hydroxyglut_hydro"/>
</dbReference>
<dbReference type="RefSeq" id="WP_160065724.1">
    <property type="nucleotide sequence ID" value="NZ_WUYX01000038.1"/>
</dbReference>
<evidence type="ECO:0000313" key="3">
    <source>
        <dbReference type="Proteomes" id="UP000434101"/>
    </source>
</evidence>
<name>A0A6B0VM44_9EURY</name>
<evidence type="ECO:0000313" key="2">
    <source>
        <dbReference type="EMBL" id="MXV62911.1"/>
    </source>
</evidence>
<proteinExistence type="predicted"/>
<dbReference type="SUPFAM" id="SSF56281">
    <property type="entry name" value="Metallo-hydrolase/oxidoreductase"/>
    <property type="match status" value="1"/>
</dbReference>
<dbReference type="PANTHER" id="PTHR42663:SF6">
    <property type="entry name" value="HYDROLASE C777.06C-RELATED"/>
    <property type="match status" value="1"/>
</dbReference>
<evidence type="ECO:0000259" key="1">
    <source>
        <dbReference type="Pfam" id="PF12706"/>
    </source>
</evidence>
<organism evidence="2 3">
    <name type="scientific">Natronorubrum halalkaliphilum</name>
    <dbReference type="NCBI Taxonomy" id="2691917"/>
    <lineage>
        <taxon>Archaea</taxon>
        <taxon>Methanobacteriati</taxon>
        <taxon>Methanobacteriota</taxon>
        <taxon>Stenosarchaea group</taxon>
        <taxon>Halobacteria</taxon>
        <taxon>Halobacteriales</taxon>
        <taxon>Natrialbaceae</taxon>
        <taxon>Natronorubrum</taxon>
    </lineage>
</organism>